<organism evidence="10 11">
    <name type="scientific">Dorcoceras hygrometricum</name>
    <dbReference type="NCBI Taxonomy" id="472368"/>
    <lineage>
        <taxon>Eukaryota</taxon>
        <taxon>Viridiplantae</taxon>
        <taxon>Streptophyta</taxon>
        <taxon>Embryophyta</taxon>
        <taxon>Tracheophyta</taxon>
        <taxon>Spermatophyta</taxon>
        <taxon>Magnoliopsida</taxon>
        <taxon>eudicotyledons</taxon>
        <taxon>Gunneridae</taxon>
        <taxon>Pentapetalae</taxon>
        <taxon>asterids</taxon>
        <taxon>lamiids</taxon>
        <taxon>Lamiales</taxon>
        <taxon>Gesneriaceae</taxon>
        <taxon>Didymocarpoideae</taxon>
        <taxon>Trichosporeae</taxon>
        <taxon>Loxocarpinae</taxon>
        <taxon>Dorcoceras</taxon>
    </lineage>
</organism>
<dbReference type="AlphaFoldDB" id="A0A2Z7CYI2"/>
<evidence type="ECO:0000259" key="8">
    <source>
        <dbReference type="Pfam" id="PF00082"/>
    </source>
</evidence>
<dbReference type="PROSITE" id="PS00138">
    <property type="entry name" value="SUBTILASE_SER"/>
    <property type="match status" value="1"/>
</dbReference>
<dbReference type="EMBL" id="KQ992022">
    <property type="protein sequence ID" value="KZV51067.1"/>
    <property type="molecule type" value="Genomic_DNA"/>
</dbReference>
<dbReference type="InterPro" id="IPR041469">
    <property type="entry name" value="Subtilisin-like_FN3"/>
</dbReference>
<dbReference type="CDD" id="cd04852">
    <property type="entry name" value="Peptidases_S8_3"/>
    <property type="match status" value="1"/>
</dbReference>
<feature type="domain" description="Peptidase S8/S53" evidence="8">
    <location>
        <begin position="52"/>
        <end position="502"/>
    </location>
</feature>
<dbReference type="InterPro" id="IPR000209">
    <property type="entry name" value="Peptidase_S8/S53_dom"/>
</dbReference>
<dbReference type="InterPro" id="IPR034197">
    <property type="entry name" value="Peptidases_S8_3"/>
</dbReference>
<dbReference type="Pfam" id="PF17766">
    <property type="entry name" value="fn3_6"/>
    <property type="match status" value="1"/>
</dbReference>
<sequence>MISGKYGFGVSQSPFNNRLHTTRSWDFINLLEANWDSTQVNGEEFLGRAGYGKDVVVGVLDSGVCPESASFSDEGMDPVPGMEFVRSGLALIRLIATGARYYLKGYEAYYGPLSQTADLQSPRDVYGHGTHTSSTIGGRRVTNAATIGGFGNGTASGGAPLVRLAIYKVCWLVPNKIPAEGNTCLDDDILAAFDDAIADGVQVISASLGKTRAVPYYEDGLAIGALHAAKRDIVVSCSAGNNGPDMSTVSNVAPWVITVGASSIDRVFISPVVLGDGIVLQGQSITPFQKGTYQLVFAGDVEIPGATTNTNTGFCGNGTLSPSLVKGKAVFCRSGDVFEALEVQGAGGIATVLGNIFDGIGVLDRPYLIPGTVILSNETDGLLTPFMAGFSSRGPNSIDPSILKPDITAPGLNILAAWSEAASPLNVPSDDRVVRFQIDSGTSMACPHVSAASALVKAIHPDWSSAAIRSALMTTAKITNNVGNQITDALGTSASPFDYGAGHIQPSKAADPGLVYDASYTDYLLFLCNNRSNIFDPSFTCPDDVPSPSNLNYPSVTITNLAAGSVSVTRSVTNVGLQKSSYSLTLNSPPGYTVEINPQALTFNSVGEKQNFTITAAAGTTAGDSTYAYGWYTWSDGIHLVTSPIMLSLT</sequence>
<feature type="domain" description="Subtilisin-like protease fibronectin type-III" evidence="9">
    <location>
        <begin position="550"/>
        <end position="646"/>
    </location>
</feature>
<evidence type="ECO:0000256" key="7">
    <source>
        <dbReference type="PROSITE-ProRule" id="PRU01240"/>
    </source>
</evidence>
<accession>A0A2Z7CYI2</accession>
<dbReference type="GO" id="GO:0006508">
    <property type="term" value="P:proteolysis"/>
    <property type="evidence" value="ECO:0007669"/>
    <property type="project" value="UniProtKB-KW"/>
</dbReference>
<dbReference type="InterPro" id="IPR036852">
    <property type="entry name" value="Peptidase_S8/S53_dom_sf"/>
</dbReference>
<keyword evidence="3" id="KW-0732">Signal</keyword>
<keyword evidence="4 7" id="KW-0378">Hydrolase</keyword>
<dbReference type="PROSITE" id="PS51892">
    <property type="entry name" value="SUBTILASE"/>
    <property type="match status" value="1"/>
</dbReference>
<keyword evidence="11" id="KW-1185">Reference proteome</keyword>
<dbReference type="Pfam" id="PF00082">
    <property type="entry name" value="Peptidase_S8"/>
    <property type="match status" value="1"/>
</dbReference>
<dbReference type="SUPFAM" id="SSF52743">
    <property type="entry name" value="Subtilisin-like"/>
    <property type="match status" value="1"/>
</dbReference>
<comment type="similarity">
    <text evidence="1 7">Belongs to the peptidase S8 family.</text>
</comment>
<name>A0A2Z7CYI2_9LAMI</name>
<evidence type="ECO:0000256" key="4">
    <source>
        <dbReference type="ARBA" id="ARBA00022801"/>
    </source>
</evidence>
<evidence type="ECO:0000313" key="10">
    <source>
        <dbReference type="EMBL" id="KZV51067.1"/>
    </source>
</evidence>
<dbReference type="PANTHER" id="PTHR10795">
    <property type="entry name" value="PROPROTEIN CONVERTASE SUBTILISIN/KEXIN"/>
    <property type="match status" value="1"/>
</dbReference>
<evidence type="ECO:0000256" key="2">
    <source>
        <dbReference type="ARBA" id="ARBA00022670"/>
    </source>
</evidence>
<evidence type="ECO:0000256" key="1">
    <source>
        <dbReference type="ARBA" id="ARBA00011073"/>
    </source>
</evidence>
<proteinExistence type="inferred from homology"/>
<dbReference type="InterPro" id="IPR015500">
    <property type="entry name" value="Peptidase_S8_subtilisin-rel"/>
</dbReference>
<feature type="active site" description="Charge relay system" evidence="6 7">
    <location>
        <position position="443"/>
    </location>
</feature>
<gene>
    <name evidence="10" type="ORF">F511_01859</name>
</gene>
<dbReference type="GO" id="GO:0004252">
    <property type="term" value="F:serine-type endopeptidase activity"/>
    <property type="evidence" value="ECO:0007669"/>
    <property type="project" value="UniProtKB-UniRule"/>
</dbReference>
<evidence type="ECO:0000256" key="5">
    <source>
        <dbReference type="ARBA" id="ARBA00022825"/>
    </source>
</evidence>
<keyword evidence="5 7" id="KW-0720">Serine protease</keyword>
<keyword evidence="2 7" id="KW-0645">Protease</keyword>
<dbReference type="Proteomes" id="UP000250235">
    <property type="component" value="Unassembled WGS sequence"/>
</dbReference>
<dbReference type="Gene3D" id="3.40.50.200">
    <property type="entry name" value="Peptidase S8/S53 domain"/>
    <property type="match status" value="2"/>
</dbReference>
<feature type="active site" description="Charge relay system" evidence="6 7">
    <location>
        <position position="128"/>
    </location>
</feature>
<dbReference type="Gene3D" id="3.50.30.30">
    <property type="match status" value="1"/>
</dbReference>
<dbReference type="OrthoDB" id="891804at2759"/>
<dbReference type="CDD" id="cd02120">
    <property type="entry name" value="PA_subtilisin_like"/>
    <property type="match status" value="1"/>
</dbReference>
<dbReference type="InterPro" id="IPR045051">
    <property type="entry name" value="SBT"/>
</dbReference>
<dbReference type="PRINTS" id="PR00723">
    <property type="entry name" value="SUBTILISIN"/>
</dbReference>
<protein>
    <submittedName>
        <fullName evidence="10">Subtilisin-like protease-like</fullName>
    </submittedName>
</protein>
<evidence type="ECO:0000256" key="3">
    <source>
        <dbReference type="ARBA" id="ARBA00022729"/>
    </source>
</evidence>
<feature type="active site" description="Charge relay system" evidence="6 7">
    <location>
        <position position="61"/>
    </location>
</feature>
<evidence type="ECO:0000256" key="6">
    <source>
        <dbReference type="PIRSR" id="PIRSR615500-1"/>
    </source>
</evidence>
<evidence type="ECO:0000259" key="9">
    <source>
        <dbReference type="Pfam" id="PF17766"/>
    </source>
</evidence>
<dbReference type="Gene3D" id="2.60.40.2310">
    <property type="match status" value="1"/>
</dbReference>
<reference evidence="10 11" key="1">
    <citation type="journal article" date="2015" name="Proc. Natl. Acad. Sci. U.S.A.">
        <title>The resurrection genome of Boea hygrometrica: A blueprint for survival of dehydration.</title>
        <authorList>
            <person name="Xiao L."/>
            <person name="Yang G."/>
            <person name="Zhang L."/>
            <person name="Yang X."/>
            <person name="Zhao S."/>
            <person name="Ji Z."/>
            <person name="Zhou Q."/>
            <person name="Hu M."/>
            <person name="Wang Y."/>
            <person name="Chen M."/>
            <person name="Xu Y."/>
            <person name="Jin H."/>
            <person name="Xiao X."/>
            <person name="Hu G."/>
            <person name="Bao F."/>
            <person name="Hu Y."/>
            <person name="Wan P."/>
            <person name="Li L."/>
            <person name="Deng X."/>
            <person name="Kuang T."/>
            <person name="Xiang C."/>
            <person name="Zhu J.K."/>
            <person name="Oliver M.J."/>
            <person name="He Y."/>
        </authorList>
    </citation>
    <scope>NUCLEOTIDE SEQUENCE [LARGE SCALE GENOMIC DNA]</scope>
    <source>
        <strain evidence="11">cv. XS01</strain>
    </source>
</reference>
<dbReference type="InterPro" id="IPR023828">
    <property type="entry name" value="Peptidase_S8_Ser-AS"/>
</dbReference>
<evidence type="ECO:0000313" key="11">
    <source>
        <dbReference type="Proteomes" id="UP000250235"/>
    </source>
</evidence>